<protein>
    <submittedName>
        <fullName evidence="1">Uncharacterized protein</fullName>
    </submittedName>
</protein>
<proteinExistence type="predicted"/>
<dbReference type="EMBL" id="RCUX01000005">
    <property type="protein sequence ID" value="RLP75950.1"/>
    <property type="molecule type" value="Genomic_DNA"/>
</dbReference>
<dbReference type="AlphaFoldDB" id="A0A3L7A810"/>
<organism evidence="1 2">
    <name type="scientific">Mycetocola tolaasinivorans</name>
    <dbReference type="NCBI Taxonomy" id="76635"/>
    <lineage>
        <taxon>Bacteria</taxon>
        <taxon>Bacillati</taxon>
        <taxon>Actinomycetota</taxon>
        <taxon>Actinomycetes</taxon>
        <taxon>Micrococcales</taxon>
        <taxon>Microbacteriaceae</taxon>
        <taxon>Mycetocola</taxon>
    </lineage>
</organism>
<sequence>MLIVEDANFGIRHVQAQRSRHPHGDVLGDIRPREGVYAGFENMGGGVATSGVEPAAVVPGQGELPLGTTERESVANFPVFTPVGVIVSDLADAHRNRFVGGRRELGLGACGNVVGGELEGTGDVGSVDGE</sequence>
<comment type="caution">
    <text evidence="1">The sequence shown here is derived from an EMBL/GenBank/DDBJ whole genome shotgun (WGS) entry which is preliminary data.</text>
</comment>
<name>A0A3L7A810_9MICO</name>
<reference evidence="1 2" key="1">
    <citation type="submission" date="2018-10" db="EMBL/GenBank/DDBJ databases">
        <authorList>
            <person name="Li J."/>
        </authorList>
    </citation>
    <scope>NUCLEOTIDE SEQUENCE [LARGE SCALE GENOMIC DNA]</scope>
    <source>
        <strain evidence="1 2">IF 016277</strain>
    </source>
</reference>
<evidence type="ECO:0000313" key="2">
    <source>
        <dbReference type="Proteomes" id="UP000272503"/>
    </source>
</evidence>
<keyword evidence="2" id="KW-1185">Reference proteome</keyword>
<gene>
    <name evidence="1" type="ORF">D9V32_07250</name>
</gene>
<dbReference type="Proteomes" id="UP000272503">
    <property type="component" value="Unassembled WGS sequence"/>
</dbReference>
<accession>A0A3L7A810</accession>
<evidence type="ECO:0000313" key="1">
    <source>
        <dbReference type="EMBL" id="RLP75950.1"/>
    </source>
</evidence>